<evidence type="ECO:0008006" key="4">
    <source>
        <dbReference type="Google" id="ProtNLM"/>
    </source>
</evidence>
<dbReference type="Proteomes" id="UP000268973">
    <property type="component" value="Unassembled WGS sequence"/>
</dbReference>
<feature type="chain" id="PRO_5018680946" description="Bacterial surface antigen (D15) domain-containing protein" evidence="1">
    <location>
        <begin position="22"/>
        <end position="376"/>
    </location>
</feature>
<protein>
    <recommendedName>
        <fullName evidence="4">Bacterial surface antigen (D15) domain-containing protein</fullName>
    </recommendedName>
</protein>
<feature type="signal peptide" evidence="1">
    <location>
        <begin position="1"/>
        <end position="21"/>
    </location>
</feature>
<dbReference type="EMBL" id="RXZH01000001">
    <property type="protein sequence ID" value="RTZ17930.1"/>
    <property type="molecule type" value="Genomic_DNA"/>
</dbReference>
<keyword evidence="3" id="KW-1185">Reference proteome</keyword>
<name>A0A3S0MMF4_9VIBR</name>
<proteinExistence type="predicted"/>
<sequence>MNKRWTVPTVSALLLTSYAHAVDSVEKQNDSHFKTIAIPFYDPSVGVGASLVPIYTFYSGEQETDPSTMSAMLTYTESKSYNIRGTTNILLDKFRIVTDFGYNHSNIDVRLLEQIDNVSTTQHEINFFGDVYYSLTDEIFVGLGLNFSASRYIGDSARDRILLWVAGFEEEYQPDTGLTLSLLLDHREHYYYPYSGYMFEATYEDHASWLGNDDDKTYSLITTDYRHYRSLSDENNHILATRWLNRYLFDADNAPSSALSTYGRQGRDVQRGFIVGDYTPAANLTSLEMEYRYTPLNTGNEKLDRITYVALGGIGKSFGRQALGPEKSFSDSDTLSMVGVGLRYRVMRQERINVRMDVTYNNDGDWLAYFSLGENI</sequence>
<comment type="caution">
    <text evidence="2">The sequence shown here is derived from an EMBL/GenBank/DDBJ whole genome shotgun (WGS) entry which is preliminary data.</text>
</comment>
<dbReference type="Gene3D" id="2.40.160.50">
    <property type="entry name" value="membrane protein fhac: a member of the omp85/tpsb transporter family"/>
    <property type="match status" value="1"/>
</dbReference>
<dbReference type="RefSeq" id="WP_126572680.1">
    <property type="nucleotide sequence ID" value="NZ_RXZH01000001.1"/>
</dbReference>
<evidence type="ECO:0000256" key="1">
    <source>
        <dbReference type="SAM" id="SignalP"/>
    </source>
</evidence>
<keyword evidence="1" id="KW-0732">Signal</keyword>
<organism evidence="2 3">
    <name type="scientific">Vibrio aquaticus</name>
    <dbReference type="NCBI Taxonomy" id="2496559"/>
    <lineage>
        <taxon>Bacteria</taxon>
        <taxon>Pseudomonadati</taxon>
        <taxon>Pseudomonadota</taxon>
        <taxon>Gammaproteobacteria</taxon>
        <taxon>Vibrionales</taxon>
        <taxon>Vibrionaceae</taxon>
        <taxon>Vibrio</taxon>
    </lineage>
</organism>
<evidence type="ECO:0000313" key="2">
    <source>
        <dbReference type="EMBL" id="RTZ17930.1"/>
    </source>
</evidence>
<evidence type="ECO:0000313" key="3">
    <source>
        <dbReference type="Proteomes" id="UP000268973"/>
    </source>
</evidence>
<gene>
    <name evidence="2" type="ORF">EJ063_03840</name>
</gene>
<dbReference type="OrthoDB" id="5844298at2"/>
<reference evidence="2 3" key="1">
    <citation type="submission" date="2018-12" db="EMBL/GenBank/DDBJ databases">
        <title>Vibrio sp. isolated from China Sea.</title>
        <authorList>
            <person name="Li Y."/>
        </authorList>
    </citation>
    <scope>NUCLEOTIDE SEQUENCE [LARGE SCALE GENOMIC DNA]</scope>
    <source>
        <strain evidence="2 3">BEI207</strain>
    </source>
</reference>
<dbReference type="AlphaFoldDB" id="A0A3S0MMF4"/>
<accession>A0A3S0MMF4</accession>